<reference evidence="6" key="1">
    <citation type="submission" date="2018-08" db="EMBL/GenBank/DDBJ databases">
        <authorList>
            <person name="Zhang J."/>
            <person name="Du Z.-J."/>
        </authorList>
    </citation>
    <scope>NUCLEOTIDE SEQUENCE [LARGE SCALE GENOMIC DNA]</scope>
    <source>
        <strain evidence="6">KCTC 52655</strain>
    </source>
</reference>
<evidence type="ECO:0000256" key="1">
    <source>
        <dbReference type="ARBA" id="ARBA00009075"/>
    </source>
</evidence>
<dbReference type="GO" id="GO:0016020">
    <property type="term" value="C:membrane"/>
    <property type="evidence" value="ECO:0007669"/>
    <property type="project" value="InterPro"/>
</dbReference>
<dbReference type="Pfam" id="PF03573">
    <property type="entry name" value="OprD"/>
    <property type="match status" value="1"/>
</dbReference>
<dbReference type="EMBL" id="QRHA01000004">
    <property type="protein sequence ID" value="RDV26622.1"/>
    <property type="molecule type" value="Genomic_DNA"/>
</dbReference>
<dbReference type="Gene3D" id="2.40.160.10">
    <property type="entry name" value="Porin"/>
    <property type="match status" value="1"/>
</dbReference>
<feature type="chain" id="PRO_5017801554" evidence="4">
    <location>
        <begin position="26"/>
        <end position="431"/>
    </location>
</feature>
<proteinExistence type="inferred from homology"/>
<name>A0A3D8MAW1_9ALTE</name>
<dbReference type="AlphaFoldDB" id="A0A3D8MAW1"/>
<comment type="caution">
    <text evidence="5">The sequence shown here is derived from an EMBL/GenBank/DDBJ whole genome shotgun (WGS) entry which is preliminary data.</text>
</comment>
<dbReference type="PANTHER" id="PTHR34596:SF2">
    <property type="entry name" value="CHITOPORIN"/>
    <property type="match status" value="1"/>
</dbReference>
<dbReference type="InterPro" id="IPR005318">
    <property type="entry name" value="OM_porin_bac"/>
</dbReference>
<organism evidence="5 6">
    <name type="scientific">Alteromonas aestuariivivens</name>
    <dbReference type="NCBI Taxonomy" id="1938339"/>
    <lineage>
        <taxon>Bacteria</taxon>
        <taxon>Pseudomonadati</taxon>
        <taxon>Pseudomonadota</taxon>
        <taxon>Gammaproteobacteria</taxon>
        <taxon>Alteromonadales</taxon>
        <taxon>Alteromonadaceae</taxon>
        <taxon>Alteromonas/Salinimonas group</taxon>
        <taxon>Alteromonas</taxon>
    </lineage>
</organism>
<evidence type="ECO:0000313" key="5">
    <source>
        <dbReference type="EMBL" id="RDV26622.1"/>
    </source>
</evidence>
<comment type="similarity">
    <text evidence="1">Belongs to the outer membrane porin (Opr) (TC 1.B.25) family.</text>
</comment>
<dbReference type="RefSeq" id="WP_115592575.1">
    <property type="nucleotide sequence ID" value="NZ_QRHA01000004.1"/>
</dbReference>
<evidence type="ECO:0000256" key="4">
    <source>
        <dbReference type="SAM" id="SignalP"/>
    </source>
</evidence>
<feature type="signal peptide" evidence="4">
    <location>
        <begin position="1"/>
        <end position="25"/>
    </location>
</feature>
<dbReference type="SUPFAM" id="SSF56935">
    <property type="entry name" value="Porins"/>
    <property type="match status" value="1"/>
</dbReference>
<keyword evidence="3 4" id="KW-0732">Signal</keyword>
<accession>A0A3D8MAW1</accession>
<gene>
    <name evidence="5" type="ORF">DXV75_06415</name>
</gene>
<protein>
    <submittedName>
        <fullName evidence="5">Outer membrane porin, OprD family</fullName>
    </submittedName>
</protein>
<evidence type="ECO:0000256" key="2">
    <source>
        <dbReference type="ARBA" id="ARBA00022448"/>
    </source>
</evidence>
<dbReference type="Proteomes" id="UP000256561">
    <property type="component" value="Unassembled WGS sequence"/>
</dbReference>
<keyword evidence="6" id="KW-1185">Reference proteome</keyword>
<dbReference type="OrthoDB" id="784582at2"/>
<dbReference type="InterPro" id="IPR023614">
    <property type="entry name" value="Porin_dom_sf"/>
</dbReference>
<keyword evidence="2" id="KW-0813">Transport</keyword>
<sequence>MKREKAITLGGLMAAQLLCGSVAAAAENETDDEPNQQSDLEPLLIEGYSRKAFIDDTTLVFKPRTYYLNRDRDTNPDTAGWAVGGALEYKSGWWKDSIRLAATLYTSQKLYGPEDKDGTLLFKPGPDGFSTLGELNITYRFSEDQGVRLGRQRFELPYLGSHDIRMVPNTFEGIAVGNVSPDGFGYMAGYVDKIKRKNDDDFIHMSEAAGAEGSKKGVWFAGARYTANDGPLVSGIYQRTEDVFDTLFVKLEGPLLTEQNFKLKGYVQYTDQRSSGNELIGEFDTSLLSTKLEVSYGNVTWRAAYSTTDDSYGIQKPYGNPSNYLSVIVDDFDRAGEDAWLFGASYNFSRVGVGDLSAFANIVWGDTPDSGVNASPDETEYDLTFDYRIKEGWAERLWVRVRAAYVDQEEAQGGNDFLDFRIILNYDFNLL</sequence>
<evidence type="ECO:0000256" key="3">
    <source>
        <dbReference type="ARBA" id="ARBA00022729"/>
    </source>
</evidence>
<dbReference type="GO" id="GO:0015288">
    <property type="term" value="F:porin activity"/>
    <property type="evidence" value="ECO:0007669"/>
    <property type="project" value="TreeGrafter"/>
</dbReference>
<evidence type="ECO:0000313" key="6">
    <source>
        <dbReference type="Proteomes" id="UP000256561"/>
    </source>
</evidence>
<dbReference type="PANTHER" id="PTHR34596">
    <property type="entry name" value="CHITOPORIN"/>
    <property type="match status" value="1"/>
</dbReference>